<evidence type="ECO:0000313" key="4">
    <source>
        <dbReference type="EMBL" id="KAK2998089.1"/>
    </source>
</evidence>
<evidence type="ECO:0000256" key="2">
    <source>
        <dbReference type="SAM" id="MobiDB-lite"/>
    </source>
</evidence>
<keyword evidence="5" id="KW-1185">Reference proteome</keyword>
<dbReference type="Proteomes" id="UP001188597">
    <property type="component" value="Unassembled WGS sequence"/>
</dbReference>
<organism evidence="4 5">
    <name type="scientific">Escallonia herrerae</name>
    <dbReference type="NCBI Taxonomy" id="1293975"/>
    <lineage>
        <taxon>Eukaryota</taxon>
        <taxon>Viridiplantae</taxon>
        <taxon>Streptophyta</taxon>
        <taxon>Embryophyta</taxon>
        <taxon>Tracheophyta</taxon>
        <taxon>Spermatophyta</taxon>
        <taxon>Magnoliopsida</taxon>
        <taxon>eudicotyledons</taxon>
        <taxon>Gunneridae</taxon>
        <taxon>Pentapetalae</taxon>
        <taxon>asterids</taxon>
        <taxon>campanulids</taxon>
        <taxon>Escalloniales</taxon>
        <taxon>Escalloniaceae</taxon>
        <taxon>Escallonia</taxon>
    </lineage>
</organism>
<accession>A0AA88UZ07</accession>
<keyword evidence="1" id="KW-0677">Repeat</keyword>
<sequence length="476" mass="52604">MEFPRTAKHISHEHRLIFNEAQKDFGETKKVICYGCLQQINPEHAFFSCRECDDFFCTEHVKNYLGKLNTPCILMRFLLYYHTEKVLIHFAFAMFVEEIGSGSPTVVTIHNQHPLTLAFSLPEQYLKFDPNCDICSKRVSPPHWVYYCGPCRFFAHIKCATLEVKSIFKLRSESSDQSKIEEEEALDSKVIRLPMPGGSINHISYLLGTANRGEIQKAEEFTHDCHPHPLILCEDALTKDDELLVDLHFSPMLGEGFTAPSCKDFSGVSDLVVECVIPDPSTILLASRHSTTGGESSCDTTYCLAVLDSIVIAIKEINSEKEEAAPRLIDAIKPPSCRDARHRNFLRCIAVRLGPLLPQPSIHLVGATAIGSTVAVSASRPDAARSAVAPLRPTPLHNGLCKKSQRRRNHGHQSQLHGRHKATGAVPLRSSGAPSQPPASSGAITAVTAKLPYRPQSCRSSSTLIERCTVTTTGVR</sequence>
<dbReference type="PANTHER" id="PTHR32410">
    <property type="entry name" value="CYSTEINE/HISTIDINE-RICH C1 DOMAIN FAMILY PROTEIN"/>
    <property type="match status" value="1"/>
</dbReference>
<dbReference type="Pfam" id="PF03107">
    <property type="entry name" value="C1_2"/>
    <property type="match status" value="1"/>
</dbReference>
<name>A0AA88UZ07_9ASTE</name>
<feature type="compositionally biased region" description="Basic residues" evidence="2">
    <location>
        <begin position="403"/>
        <end position="422"/>
    </location>
</feature>
<gene>
    <name evidence="4" type="ORF">RJ639_024888</name>
</gene>
<dbReference type="EMBL" id="JAVXUP010003820">
    <property type="protein sequence ID" value="KAK2998089.1"/>
    <property type="molecule type" value="Genomic_DNA"/>
</dbReference>
<evidence type="ECO:0000256" key="1">
    <source>
        <dbReference type="ARBA" id="ARBA00022737"/>
    </source>
</evidence>
<dbReference type="InterPro" id="IPR046349">
    <property type="entry name" value="C1-like_sf"/>
</dbReference>
<protein>
    <recommendedName>
        <fullName evidence="3">DC1 domain-containing protein</fullName>
    </recommendedName>
</protein>
<dbReference type="InterPro" id="IPR053192">
    <property type="entry name" value="Vacuole_Formation_Reg"/>
</dbReference>
<feature type="region of interest" description="Disordered" evidence="2">
    <location>
        <begin position="390"/>
        <end position="442"/>
    </location>
</feature>
<reference evidence="4" key="1">
    <citation type="submission" date="2022-12" db="EMBL/GenBank/DDBJ databases">
        <title>Draft genome assemblies for two species of Escallonia (Escalloniales).</title>
        <authorList>
            <person name="Chanderbali A."/>
            <person name="Dervinis C."/>
            <person name="Anghel I."/>
            <person name="Soltis D."/>
            <person name="Soltis P."/>
            <person name="Zapata F."/>
        </authorList>
    </citation>
    <scope>NUCLEOTIDE SEQUENCE</scope>
    <source>
        <strain evidence="4">UCBG64.0493</strain>
        <tissue evidence="4">Leaf</tissue>
    </source>
</reference>
<comment type="caution">
    <text evidence="4">The sequence shown here is derived from an EMBL/GenBank/DDBJ whole genome shotgun (WGS) entry which is preliminary data.</text>
</comment>
<feature type="domain" description="DC1" evidence="3">
    <location>
        <begin position="110"/>
        <end position="160"/>
    </location>
</feature>
<evidence type="ECO:0000313" key="5">
    <source>
        <dbReference type="Proteomes" id="UP001188597"/>
    </source>
</evidence>
<dbReference type="AlphaFoldDB" id="A0AA88UZ07"/>
<dbReference type="SUPFAM" id="SSF57889">
    <property type="entry name" value="Cysteine-rich domain"/>
    <property type="match status" value="1"/>
</dbReference>
<proteinExistence type="predicted"/>
<evidence type="ECO:0000259" key="3">
    <source>
        <dbReference type="Pfam" id="PF03107"/>
    </source>
</evidence>
<dbReference type="InterPro" id="IPR004146">
    <property type="entry name" value="DC1"/>
</dbReference>
<feature type="compositionally biased region" description="Low complexity" evidence="2">
    <location>
        <begin position="430"/>
        <end position="442"/>
    </location>
</feature>
<dbReference type="PANTHER" id="PTHR32410:SF216">
    <property type="entry name" value="PHORBOL-ESTER_DAG-TYPE DOMAIN-CONTAINING PROTEIN"/>
    <property type="match status" value="1"/>
</dbReference>